<dbReference type="InterPro" id="IPR005829">
    <property type="entry name" value="Sugar_transporter_CS"/>
</dbReference>
<accession>A0A6J6W3B2</accession>
<dbReference type="CDD" id="cd17321">
    <property type="entry name" value="MFS_MMR_MDR_like"/>
    <property type="match status" value="1"/>
</dbReference>
<dbReference type="InterPro" id="IPR011701">
    <property type="entry name" value="MFS"/>
</dbReference>
<dbReference type="PANTHER" id="PTHR42718">
    <property type="entry name" value="MAJOR FACILITATOR SUPERFAMILY MULTIDRUG TRANSPORTER MFSC"/>
    <property type="match status" value="1"/>
</dbReference>
<feature type="transmembrane region" description="Helical" evidence="7">
    <location>
        <begin position="318"/>
        <end position="335"/>
    </location>
</feature>
<feature type="transmembrane region" description="Helical" evidence="7">
    <location>
        <begin position="27"/>
        <end position="49"/>
    </location>
</feature>
<keyword evidence="4 7" id="KW-0812">Transmembrane</keyword>
<dbReference type="PRINTS" id="PR01036">
    <property type="entry name" value="TCRTETB"/>
</dbReference>
<feature type="transmembrane region" description="Helical" evidence="7">
    <location>
        <begin position="419"/>
        <end position="440"/>
    </location>
</feature>
<evidence type="ECO:0000313" key="12">
    <source>
        <dbReference type="EMBL" id="CAB5041188.1"/>
    </source>
</evidence>
<dbReference type="Gene3D" id="1.20.1250.20">
    <property type="entry name" value="MFS general substrate transporter like domains"/>
    <property type="match status" value="1"/>
</dbReference>
<comment type="subcellular location">
    <subcellularLocation>
        <location evidence="1">Cell membrane</location>
        <topology evidence="1">Multi-pass membrane protein</topology>
    </subcellularLocation>
</comment>
<evidence type="ECO:0000256" key="3">
    <source>
        <dbReference type="ARBA" id="ARBA00022475"/>
    </source>
</evidence>
<dbReference type="InterPro" id="IPR004638">
    <property type="entry name" value="EmrB-like"/>
</dbReference>
<proteinExistence type="predicted"/>
<dbReference type="EMBL" id="CAEZXW010000054">
    <property type="protein sequence ID" value="CAB4706559.1"/>
    <property type="molecule type" value="Genomic_DNA"/>
</dbReference>
<feature type="transmembrane region" description="Helical" evidence="7">
    <location>
        <begin position="238"/>
        <end position="262"/>
    </location>
</feature>
<gene>
    <name evidence="9" type="ORF">UFOPK2593_00916</name>
    <name evidence="10" type="ORF">UFOPK2894_00985</name>
    <name evidence="11" type="ORF">UFOPK3492_01050</name>
    <name evidence="12" type="ORF">UFOPK4234_01246</name>
    <name evidence="13" type="ORF">UFOPK4295_00517</name>
</gene>
<dbReference type="Pfam" id="PF07690">
    <property type="entry name" value="MFS_1"/>
    <property type="match status" value="1"/>
</dbReference>
<feature type="transmembrane region" description="Helical" evidence="7">
    <location>
        <begin position="460"/>
        <end position="481"/>
    </location>
</feature>
<evidence type="ECO:0000256" key="6">
    <source>
        <dbReference type="ARBA" id="ARBA00023136"/>
    </source>
</evidence>
<dbReference type="EMBL" id="CAEZZQ010000057">
    <property type="protein sequence ID" value="CAB4777856.1"/>
    <property type="molecule type" value="Genomic_DNA"/>
</dbReference>
<dbReference type="EMBL" id="CAFBQA010000081">
    <property type="protein sequence ID" value="CAB5041188.1"/>
    <property type="molecule type" value="Genomic_DNA"/>
</dbReference>
<evidence type="ECO:0000313" key="10">
    <source>
        <dbReference type="EMBL" id="CAB4777856.1"/>
    </source>
</evidence>
<feature type="transmembrane region" description="Helical" evidence="7">
    <location>
        <begin position="93"/>
        <end position="119"/>
    </location>
</feature>
<reference evidence="10" key="1">
    <citation type="submission" date="2020-05" db="EMBL/GenBank/DDBJ databases">
        <authorList>
            <person name="Chiriac C."/>
            <person name="Salcher M."/>
            <person name="Ghai R."/>
            <person name="Kavagutti S V."/>
        </authorList>
    </citation>
    <scope>NUCLEOTIDE SEQUENCE</scope>
</reference>
<dbReference type="EMBL" id="CAFBQF010000019">
    <property type="protein sequence ID" value="CAB5047350.1"/>
    <property type="molecule type" value="Genomic_DNA"/>
</dbReference>
<dbReference type="GO" id="GO:0005886">
    <property type="term" value="C:plasma membrane"/>
    <property type="evidence" value="ECO:0007669"/>
    <property type="project" value="UniProtKB-SubCell"/>
</dbReference>
<dbReference type="InterPro" id="IPR020846">
    <property type="entry name" value="MFS_dom"/>
</dbReference>
<evidence type="ECO:0000256" key="4">
    <source>
        <dbReference type="ARBA" id="ARBA00022692"/>
    </source>
</evidence>
<sequence length="496" mass="51930">MPKSVLSVIAPDHHVYEPGQDPRRWKALFVIAIAQLMVVLDASIVNLALPSAKRDLGISDADQQWVITAYTLAFGGLLLLGGRIADYVGRKKVFMIGLLGFAGASALGGISSTSGLLFASRALQGGFAALLAPAALSLITVNFIVPKERARAFGVFGAISGGGAAIGLLLGGALTQYFSWRWCLGVNVPIAIIAFLLAIPFVHESKATGEHSYDIPGAITVTLGLVSLVYGFTKAATVGWLASGTLVFFVIALVLLVVFVVIELRVKSPLLPMRVLLERNRGGSYLSSLIVGAGLFAMFLFLGLYLQVILGYSPLRSGIAFLPFSLGIILSAGVASQLLPKLGPKPLMIFGLICSSVGLLMLTRITPETSYFTHVLPYMVIMSSGLAFVFIPVSSTALHGVGGQDAGVASALINTSQQIGGSLGTALLNTIAATATVNYANARNMDKPDAFAFTHGYTMTFYAGAALLALGAAVIIIFINVGKDSLVEHETSAHGL</sequence>
<dbReference type="PANTHER" id="PTHR42718:SF46">
    <property type="entry name" value="BLR6921 PROTEIN"/>
    <property type="match status" value="1"/>
</dbReference>
<keyword evidence="2" id="KW-0813">Transport</keyword>
<protein>
    <submittedName>
        <fullName evidence="10">Unannotated protein</fullName>
    </submittedName>
</protein>
<feature type="transmembrane region" description="Helical" evidence="7">
    <location>
        <begin position="125"/>
        <end position="145"/>
    </location>
</feature>
<evidence type="ECO:0000313" key="11">
    <source>
        <dbReference type="EMBL" id="CAB4903259.1"/>
    </source>
</evidence>
<keyword evidence="5 7" id="KW-1133">Transmembrane helix</keyword>
<evidence type="ECO:0000256" key="1">
    <source>
        <dbReference type="ARBA" id="ARBA00004651"/>
    </source>
</evidence>
<feature type="transmembrane region" description="Helical" evidence="7">
    <location>
        <begin position="283"/>
        <end position="306"/>
    </location>
</feature>
<dbReference type="NCBIfam" id="TIGR00711">
    <property type="entry name" value="efflux_EmrB"/>
    <property type="match status" value="1"/>
</dbReference>
<evidence type="ECO:0000313" key="13">
    <source>
        <dbReference type="EMBL" id="CAB5047350.1"/>
    </source>
</evidence>
<evidence type="ECO:0000256" key="2">
    <source>
        <dbReference type="ARBA" id="ARBA00022448"/>
    </source>
</evidence>
<evidence type="ECO:0000313" key="9">
    <source>
        <dbReference type="EMBL" id="CAB4706559.1"/>
    </source>
</evidence>
<feature type="transmembrane region" description="Helical" evidence="7">
    <location>
        <begin position="64"/>
        <end position="81"/>
    </location>
</feature>
<feature type="transmembrane region" description="Helical" evidence="7">
    <location>
        <begin position="179"/>
        <end position="201"/>
    </location>
</feature>
<dbReference type="SUPFAM" id="SSF103473">
    <property type="entry name" value="MFS general substrate transporter"/>
    <property type="match status" value="1"/>
</dbReference>
<dbReference type="Gene3D" id="1.20.1720.10">
    <property type="entry name" value="Multidrug resistance protein D"/>
    <property type="match status" value="1"/>
</dbReference>
<feature type="transmembrane region" description="Helical" evidence="7">
    <location>
        <begin position="378"/>
        <end position="398"/>
    </location>
</feature>
<evidence type="ECO:0000256" key="7">
    <source>
        <dbReference type="SAM" id="Phobius"/>
    </source>
</evidence>
<keyword evidence="6 7" id="KW-0472">Membrane</keyword>
<dbReference type="PROSITE" id="PS00216">
    <property type="entry name" value="SUGAR_TRANSPORT_1"/>
    <property type="match status" value="1"/>
</dbReference>
<dbReference type="PROSITE" id="PS50850">
    <property type="entry name" value="MFS"/>
    <property type="match status" value="1"/>
</dbReference>
<keyword evidence="3" id="KW-1003">Cell membrane</keyword>
<organism evidence="10">
    <name type="scientific">freshwater metagenome</name>
    <dbReference type="NCBI Taxonomy" id="449393"/>
    <lineage>
        <taxon>unclassified sequences</taxon>
        <taxon>metagenomes</taxon>
        <taxon>ecological metagenomes</taxon>
    </lineage>
</organism>
<dbReference type="AlphaFoldDB" id="A0A6J6W3B2"/>
<name>A0A6J6W3B2_9ZZZZ</name>
<evidence type="ECO:0000259" key="8">
    <source>
        <dbReference type="PROSITE" id="PS50850"/>
    </source>
</evidence>
<feature type="transmembrane region" description="Helical" evidence="7">
    <location>
        <begin position="213"/>
        <end position="232"/>
    </location>
</feature>
<feature type="domain" description="Major facilitator superfamily (MFS) profile" evidence="8">
    <location>
        <begin position="27"/>
        <end position="483"/>
    </location>
</feature>
<dbReference type="InterPro" id="IPR036259">
    <property type="entry name" value="MFS_trans_sf"/>
</dbReference>
<dbReference type="EMBL" id="CAFBMD010000091">
    <property type="protein sequence ID" value="CAB4903259.1"/>
    <property type="molecule type" value="Genomic_DNA"/>
</dbReference>
<dbReference type="GO" id="GO:0022857">
    <property type="term" value="F:transmembrane transporter activity"/>
    <property type="evidence" value="ECO:0007669"/>
    <property type="project" value="InterPro"/>
</dbReference>
<feature type="transmembrane region" description="Helical" evidence="7">
    <location>
        <begin position="152"/>
        <end position="173"/>
    </location>
</feature>
<evidence type="ECO:0000256" key="5">
    <source>
        <dbReference type="ARBA" id="ARBA00022989"/>
    </source>
</evidence>
<feature type="transmembrane region" description="Helical" evidence="7">
    <location>
        <begin position="347"/>
        <end position="366"/>
    </location>
</feature>